<dbReference type="FunFam" id="3.40.50.1110:FF:000003">
    <property type="entry name" value="GDSL esterase/lipase APG"/>
    <property type="match status" value="1"/>
</dbReference>
<accession>A0AAV6NH47</accession>
<dbReference type="GO" id="GO:0016298">
    <property type="term" value="F:lipase activity"/>
    <property type="evidence" value="ECO:0007669"/>
    <property type="project" value="InterPro"/>
</dbReference>
<dbReference type="AlphaFoldDB" id="A0AAV6NH47"/>
<name>A0AAV6NH47_9ROSI</name>
<evidence type="ECO:0000256" key="1">
    <source>
        <dbReference type="ARBA" id="ARBA00008668"/>
    </source>
</evidence>
<dbReference type="InterPro" id="IPR035669">
    <property type="entry name" value="SGNH_plant_lipase-like"/>
</dbReference>
<evidence type="ECO:0000313" key="3">
    <source>
        <dbReference type="Proteomes" id="UP000685013"/>
    </source>
</evidence>
<dbReference type="InterPro" id="IPR001087">
    <property type="entry name" value="GDSL"/>
</dbReference>
<comment type="similarity">
    <text evidence="1">Belongs to the 'GDSL' lipolytic enzyme family.</text>
</comment>
<gene>
    <name evidence="2" type="primary">EXL3-3</name>
    <name evidence="2" type="ORF">SDJN03_08296</name>
</gene>
<dbReference type="EMBL" id="JAGKQH010000005">
    <property type="protein sequence ID" value="KAG6598518.1"/>
    <property type="molecule type" value="Genomic_DNA"/>
</dbReference>
<sequence length="406" mass="44707">MARNSKAMVALTSSSPSALNLKNQTHKGPQHSYTYKYHPKIKGPKLHKMPPPSLNFMFFLSLLLLLHLRPAIAAITIPPGYSVPAVFVFGDSIVDTGNNNNVITQAKCNYPPYGRDFPSGRPTGRFSNGRVPSDLVADALGIKELLPPYADPNLQPEDLITGVNFASGGAGFDPLTSQTAPAISLEDQLANFRAYKKKLEGVVGEERAKFIIVNSLYLVVAGSNDIANTFYLARIRQLHFTIGSYTDFMARSASAFVKELYAAGARRIGFFSTPPLGCVPSQRTLAGGIQRACVNEYNNAAKLFNGKLHSTLDHLQTILPDSRVVYVDIYNPLLDVILNYVKYGFEVADRGCCGSGLIEVTFLCNKFVKTCPDSTKYVFWDSFHPTQTTYTLLVAPIIQRYISRFL</sequence>
<dbReference type="GO" id="GO:0006629">
    <property type="term" value="P:lipid metabolic process"/>
    <property type="evidence" value="ECO:0007669"/>
    <property type="project" value="InterPro"/>
</dbReference>
<dbReference type="InterPro" id="IPR008265">
    <property type="entry name" value="Lipase_GDSL_AS"/>
</dbReference>
<protein>
    <submittedName>
        <fullName evidence="2">GDSL esterase/lipase EXL3</fullName>
    </submittedName>
</protein>
<dbReference type="PANTHER" id="PTHR45642:SF135">
    <property type="entry name" value="GDSL ESTERASE_LIPASE EXL2"/>
    <property type="match status" value="1"/>
</dbReference>
<dbReference type="PANTHER" id="PTHR45642">
    <property type="entry name" value="GDSL ESTERASE/LIPASE EXL3"/>
    <property type="match status" value="1"/>
</dbReference>
<dbReference type="PROSITE" id="PS01098">
    <property type="entry name" value="LIPASE_GDSL_SER"/>
    <property type="match status" value="1"/>
</dbReference>
<reference evidence="2 3" key="1">
    <citation type="journal article" date="2021" name="Hortic Res">
        <title>The domestication of Cucurbita argyrosperma as revealed by the genome of its wild relative.</title>
        <authorList>
            <person name="Barrera-Redondo J."/>
            <person name="Sanchez-de la Vega G."/>
            <person name="Aguirre-Liguori J.A."/>
            <person name="Castellanos-Morales G."/>
            <person name="Gutierrez-Guerrero Y.T."/>
            <person name="Aguirre-Dugua X."/>
            <person name="Aguirre-Planter E."/>
            <person name="Tenaillon M.I."/>
            <person name="Lira-Saade R."/>
            <person name="Eguiarte L.E."/>
        </authorList>
    </citation>
    <scope>NUCLEOTIDE SEQUENCE [LARGE SCALE GENOMIC DNA]</scope>
    <source>
        <strain evidence="2">JBR-2021</strain>
    </source>
</reference>
<organism evidence="2 3">
    <name type="scientific">Cucurbita argyrosperma subsp. sororia</name>
    <dbReference type="NCBI Taxonomy" id="37648"/>
    <lineage>
        <taxon>Eukaryota</taxon>
        <taxon>Viridiplantae</taxon>
        <taxon>Streptophyta</taxon>
        <taxon>Embryophyta</taxon>
        <taxon>Tracheophyta</taxon>
        <taxon>Spermatophyta</taxon>
        <taxon>Magnoliopsida</taxon>
        <taxon>eudicotyledons</taxon>
        <taxon>Gunneridae</taxon>
        <taxon>Pentapetalae</taxon>
        <taxon>rosids</taxon>
        <taxon>fabids</taxon>
        <taxon>Cucurbitales</taxon>
        <taxon>Cucurbitaceae</taxon>
        <taxon>Cucurbiteae</taxon>
        <taxon>Cucurbita</taxon>
    </lineage>
</organism>
<proteinExistence type="inferred from homology"/>
<dbReference type="InterPro" id="IPR050592">
    <property type="entry name" value="GDSL_lipolytic_enzyme"/>
</dbReference>
<comment type="caution">
    <text evidence="2">The sequence shown here is derived from an EMBL/GenBank/DDBJ whole genome shotgun (WGS) entry which is preliminary data.</text>
</comment>
<dbReference type="CDD" id="cd01837">
    <property type="entry name" value="SGNH_plant_lipase_like"/>
    <property type="match status" value="1"/>
</dbReference>
<evidence type="ECO:0000313" key="2">
    <source>
        <dbReference type="EMBL" id="KAG6598518.1"/>
    </source>
</evidence>
<dbReference type="Proteomes" id="UP000685013">
    <property type="component" value="Chromosome 5"/>
</dbReference>
<dbReference type="GO" id="GO:0005576">
    <property type="term" value="C:extracellular region"/>
    <property type="evidence" value="ECO:0007669"/>
    <property type="project" value="TreeGrafter"/>
</dbReference>
<dbReference type="Pfam" id="PF00657">
    <property type="entry name" value="Lipase_GDSL"/>
    <property type="match status" value="1"/>
</dbReference>
<keyword evidence="3" id="KW-1185">Reference proteome</keyword>
<feature type="non-terminal residue" evidence="2">
    <location>
        <position position="1"/>
    </location>
</feature>